<feature type="domain" description="LIM zinc-binding" evidence="6">
    <location>
        <begin position="129"/>
        <end position="195"/>
    </location>
</feature>
<dbReference type="InterPro" id="IPR001781">
    <property type="entry name" value="Znf_LIM"/>
</dbReference>
<dbReference type="AlphaFoldDB" id="F4NT09"/>
<evidence type="ECO:0000259" key="6">
    <source>
        <dbReference type="PROSITE" id="PS50023"/>
    </source>
</evidence>
<name>F4NT09_BATDJ</name>
<dbReference type="SMART" id="SM00132">
    <property type="entry name" value="LIM"/>
    <property type="match status" value="2"/>
</dbReference>
<sequence length="198" mass="22528">MDELDELQASLAKDLSCVGIADFKGHCFKCKGEVVYITNSTLASDEHQTHLQPTYQSQYLEVMQQNTARMGFDIYSIKHALPVKFKTDGKQFHPKCFCCSTCQKQLVSTFIEKDGSFVCKECYEVAFLPLCHGCNLRILPEKGAGTIVAVEWKDKKYHQACFSCKNCRKPFEDLKAVAHNDYLYCKECFEDEATRNAS</sequence>
<dbReference type="RefSeq" id="XP_006675498.1">
    <property type="nucleotide sequence ID" value="XM_006675435.1"/>
</dbReference>
<keyword evidence="3 5" id="KW-0862">Zinc</keyword>
<keyword evidence="2" id="KW-0677">Repeat</keyword>
<gene>
    <name evidence="7" type="ORF">BATDEDRAFT_22205</name>
</gene>
<dbReference type="CDD" id="cd08368">
    <property type="entry name" value="LIM"/>
    <property type="match status" value="2"/>
</dbReference>
<reference evidence="7 8" key="1">
    <citation type="submission" date="2009-12" db="EMBL/GenBank/DDBJ databases">
        <title>The draft genome of Batrachochytrium dendrobatidis.</title>
        <authorList>
            <consortium name="US DOE Joint Genome Institute (JGI-PGF)"/>
            <person name="Kuo A."/>
            <person name="Salamov A."/>
            <person name="Schmutz J."/>
            <person name="Lucas S."/>
            <person name="Pitluck S."/>
            <person name="Rosenblum E."/>
            <person name="Stajich J."/>
            <person name="Eisen M."/>
            <person name="Grigoriev I.V."/>
        </authorList>
    </citation>
    <scope>NUCLEOTIDE SEQUENCE [LARGE SCALE GENOMIC DNA]</scope>
    <source>
        <strain evidence="8">JAM81 / FGSC 10211</strain>
    </source>
</reference>
<dbReference type="HOGENOM" id="CLU_1377872_0_0_1"/>
<dbReference type="PANTHER" id="PTHR24205">
    <property type="entry name" value="FOUR AND A HALF LIM DOMAINS PROTEIN"/>
    <property type="match status" value="1"/>
</dbReference>
<dbReference type="STRING" id="684364.F4NT09"/>
<dbReference type="EMBL" id="GL882879">
    <property type="protein sequence ID" value="EGF83479.1"/>
    <property type="molecule type" value="Genomic_DNA"/>
</dbReference>
<evidence type="ECO:0000313" key="8">
    <source>
        <dbReference type="Proteomes" id="UP000007241"/>
    </source>
</evidence>
<dbReference type="SUPFAM" id="SSF57716">
    <property type="entry name" value="Glucocorticoid receptor-like (DNA-binding domain)"/>
    <property type="match status" value="1"/>
</dbReference>
<dbReference type="PANTHER" id="PTHR24205:SF4">
    <property type="entry name" value="PROTEIN ESPINAS"/>
    <property type="match status" value="1"/>
</dbReference>
<dbReference type="InParanoid" id="F4NT09"/>
<dbReference type="OMA" id="ANCCEEC"/>
<keyword evidence="4 5" id="KW-0440">LIM domain</keyword>
<evidence type="ECO:0000256" key="5">
    <source>
        <dbReference type="PROSITE-ProRule" id="PRU00125"/>
    </source>
</evidence>
<accession>F4NT09</accession>
<keyword evidence="1 5" id="KW-0479">Metal-binding</keyword>
<proteinExistence type="predicted"/>
<evidence type="ECO:0000256" key="1">
    <source>
        <dbReference type="ARBA" id="ARBA00022723"/>
    </source>
</evidence>
<evidence type="ECO:0000256" key="2">
    <source>
        <dbReference type="ARBA" id="ARBA00022737"/>
    </source>
</evidence>
<dbReference type="GO" id="GO:0046872">
    <property type="term" value="F:metal ion binding"/>
    <property type="evidence" value="ECO:0007669"/>
    <property type="project" value="UniProtKB-KW"/>
</dbReference>
<evidence type="ECO:0000256" key="3">
    <source>
        <dbReference type="ARBA" id="ARBA00022833"/>
    </source>
</evidence>
<dbReference type="GeneID" id="18237869"/>
<keyword evidence="8" id="KW-1185">Reference proteome</keyword>
<dbReference type="Proteomes" id="UP000007241">
    <property type="component" value="Unassembled WGS sequence"/>
</dbReference>
<dbReference type="Pfam" id="PF00412">
    <property type="entry name" value="LIM"/>
    <property type="match status" value="2"/>
</dbReference>
<evidence type="ECO:0000256" key="4">
    <source>
        <dbReference type="ARBA" id="ARBA00023038"/>
    </source>
</evidence>
<organism evidence="7 8">
    <name type="scientific">Batrachochytrium dendrobatidis (strain JAM81 / FGSC 10211)</name>
    <name type="common">Frog chytrid fungus</name>
    <dbReference type="NCBI Taxonomy" id="684364"/>
    <lineage>
        <taxon>Eukaryota</taxon>
        <taxon>Fungi</taxon>
        <taxon>Fungi incertae sedis</taxon>
        <taxon>Chytridiomycota</taxon>
        <taxon>Chytridiomycota incertae sedis</taxon>
        <taxon>Chytridiomycetes</taxon>
        <taxon>Rhizophydiales</taxon>
        <taxon>Rhizophydiales incertae sedis</taxon>
        <taxon>Batrachochytrium</taxon>
    </lineage>
</organism>
<protein>
    <recommendedName>
        <fullName evidence="6">LIM zinc-binding domain-containing protein</fullName>
    </recommendedName>
</protein>
<dbReference type="OrthoDB" id="1112565at2759"/>
<evidence type="ECO:0000313" key="7">
    <source>
        <dbReference type="EMBL" id="EGF83479.1"/>
    </source>
</evidence>
<dbReference type="Gene3D" id="2.10.110.10">
    <property type="entry name" value="Cysteine Rich Protein"/>
    <property type="match status" value="2"/>
</dbReference>
<dbReference type="PROSITE" id="PS50023">
    <property type="entry name" value="LIM_DOMAIN_2"/>
    <property type="match status" value="1"/>
</dbReference>